<dbReference type="SUPFAM" id="SSF48452">
    <property type="entry name" value="TPR-like"/>
    <property type="match status" value="3"/>
</dbReference>
<dbReference type="GO" id="GO:0008318">
    <property type="term" value="F:protein prenyltransferase activity"/>
    <property type="evidence" value="ECO:0007669"/>
    <property type="project" value="InterPro"/>
</dbReference>
<keyword evidence="1" id="KW-0677">Repeat</keyword>
<dbReference type="InterPro" id="IPR011990">
    <property type="entry name" value="TPR-like_helical_dom_sf"/>
</dbReference>
<gene>
    <name evidence="4" type="ORF">ASZ90_013430</name>
</gene>
<dbReference type="Pfam" id="PF13414">
    <property type="entry name" value="TPR_11"/>
    <property type="match status" value="1"/>
</dbReference>
<accession>A0A0W8F7N1</accession>
<name>A0A0W8F7N1_9ZZZZ</name>
<dbReference type="InterPro" id="IPR024552">
    <property type="entry name" value="DUF3856"/>
</dbReference>
<dbReference type="Pfam" id="PF13432">
    <property type="entry name" value="TPR_16"/>
    <property type="match status" value="2"/>
</dbReference>
<feature type="domain" description="LTD" evidence="3">
    <location>
        <begin position="248"/>
        <end position="369"/>
    </location>
</feature>
<evidence type="ECO:0000256" key="2">
    <source>
        <dbReference type="ARBA" id="ARBA00022803"/>
    </source>
</evidence>
<dbReference type="InterPro" id="IPR002088">
    <property type="entry name" value="Prenyl_trans_a"/>
</dbReference>
<keyword evidence="2" id="KW-0802">TPR repeat</keyword>
<proteinExistence type="predicted"/>
<dbReference type="InterPro" id="IPR019734">
    <property type="entry name" value="TPR_rpt"/>
</dbReference>
<protein>
    <recommendedName>
        <fullName evidence="3">LTD domain-containing protein</fullName>
    </recommendedName>
</protein>
<dbReference type="EMBL" id="LNQE01001475">
    <property type="protein sequence ID" value="KUG16884.1"/>
    <property type="molecule type" value="Genomic_DNA"/>
</dbReference>
<dbReference type="SMART" id="SM00028">
    <property type="entry name" value="TPR"/>
    <property type="match status" value="15"/>
</dbReference>
<dbReference type="PROSITE" id="PS50293">
    <property type="entry name" value="TPR_REGION"/>
    <property type="match status" value="1"/>
</dbReference>
<dbReference type="PANTHER" id="PTHR44943">
    <property type="entry name" value="CELLULOSE SYNTHASE OPERON PROTEIN C"/>
    <property type="match status" value="1"/>
</dbReference>
<organism evidence="4">
    <name type="scientific">hydrocarbon metagenome</name>
    <dbReference type="NCBI Taxonomy" id="938273"/>
    <lineage>
        <taxon>unclassified sequences</taxon>
        <taxon>metagenomes</taxon>
        <taxon>ecological metagenomes</taxon>
    </lineage>
</organism>
<dbReference type="PANTHER" id="PTHR44943:SF8">
    <property type="entry name" value="TPR REPEAT-CONTAINING PROTEIN MJ0263"/>
    <property type="match status" value="1"/>
</dbReference>
<sequence>MKARFAIALLTVAMLCACALAQEDSAEDWFDMGRNEEAISAFDEGLKTDPQNASAWHHRGMALAGMGHGAEANQSIQKAMELIDQRLQENPEDQEALWLRAEEMDLFGKSEEALEAYGRVAELNSSHALEAWIRESDILAAQGRYNQSVESFSRAMALVPANKSESQLGFQRRSENTFIFTKAWLINGQIHRVSIGLYNISSKSFDEIEQINSDYIAALQLKGKAVDPGRHGGSLMGSSLNWEMYTFNQPKAQPQAWPPCLTITKINPKEDDFIDIADNLKEAVSLQNWSLEIQGSKVSLPEYSLLPGKAVRVHLRSGQENETDLFLDSNLGLNDTVGSVSLRDGSGAKVASLDYWTKLDGSIAHQVTHYSGTAENDLEYPGTGYQGKMVQKAAGVGPFIAERTEIGPELAHNHSNKDELQENTADDWYKKGTELFENDSLEESVLAMERVIQLDPENSSAWLSIAITLGIMGNGSESSKAYEKALNLIDNDLKKNPQDARAWEAKSDALIGLGRQEESLDAIEKALEILNLSTERNPKDGEAWWSKANVLYGIGRSDEALQAYEKVIELNHTPRLADALLIKGYDFAIKGNYDEFKETFNQAIGLIPASDTAKLARTWNSAGFALAELGKEEEAFEAFEKYAQLSPGDRHSWRMKGDMASELGRYNVSIEAYDQALRIDPKWAEVWYKKGNALAKMDNHNDALKAFEKAVEISDEVIQKDAGNASGICIIKGYALIKLNRYDEAIEALDRALEIAPSSVPVFPAEAWNGKGDILLALGKNEDALEAYNKSIEFNPAFGRAWHGKGLAQSALGQFSEADLSFRVARKLGYQE</sequence>
<dbReference type="AlphaFoldDB" id="A0A0W8F7N1"/>
<dbReference type="Pfam" id="PF12968">
    <property type="entry name" value="DUF3856"/>
    <property type="match status" value="1"/>
</dbReference>
<dbReference type="Gene3D" id="1.25.40.10">
    <property type="entry name" value="Tetratricopeptide repeat domain"/>
    <property type="match status" value="5"/>
</dbReference>
<comment type="caution">
    <text evidence="4">The sequence shown here is derived from an EMBL/GenBank/DDBJ whole genome shotgun (WGS) entry which is preliminary data.</text>
</comment>
<dbReference type="PROSITE" id="PS50005">
    <property type="entry name" value="TPR"/>
    <property type="match status" value="9"/>
</dbReference>
<dbReference type="Pfam" id="PF13181">
    <property type="entry name" value="TPR_8"/>
    <property type="match status" value="1"/>
</dbReference>
<dbReference type="PROSITE" id="PS51257">
    <property type="entry name" value="PROKAR_LIPOPROTEIN"/>
    <property type="match status" value="1"/>
</dbReference>
<dbReference type="Pfam" id="PF01239">
    <property type="entry name" value="PPTA"/>
    <property type="match status" value="1"/>
</dbReference>
<evidence type="ECO:0000259" key="3">
    <source>
        <dbReference type="PROSITE" id="PS51841"/>
    </source>
</evidence>
<reference evidence="4" key="1">
    <citation type="journal article" date="2015" name="Proc. Natl. Acad. Sci. U.S.A.">
        <title>Networks of energetic and metabolic interactions define dynamics in microbial communities.</title>
        <authorList>
            <person name="Embree M."/>
            <person name="Liu J.K."/>
            <person name="Al-Bassam M.M."/>
            <person name="Zengler K."/>
        </authorList>
    </citation>
    <scope>NUCLEOTIDE SEQUENCE</scope>
</reference>
<evidence type="ECO:0000256" key="1">
    <source>
        <dbReference type="ARBA" id="ARBA00022737"/>
    </source>
</evidence>
<dbReference type="PROSITE" id="PS51841">
    <property type="entry name" value="LTD"/>
    <property type="match status" value="1"/>
</dbReference>
<dbReference type="InterPro" id="IPR051685">
    <property type="entry name" value="Ycf3/AcsC/BcsC/TPR_MFPF"/>
</dbReference>
<evidence type="ECO:0000313" key="4">
    <source>
        <dbReference type="EMBL" id="KUG16884.1"/>
    </source>
</evidence>
<dbReference type="InterPro" id="IPR001322">
    <property type="entry name" value="Lamin_tail_dom"/>
</dbReference>
<dbReference type="InterPro" id="IPR036415">
    <property type="entry name" value="Lamin_tail_dom_sf"/>
</dbReference>
<dbReference type="SUPFAM" id="SSF74853">
    <property type="entry name" value="Lamin A/C globular tail domain"/>
    <property type="match status" value="1"/>
</dbReference>